<organism evidence="2 3">
    <name type="scientific">Laodelphax striatellus</name>
    <name type="common">Small brown planthopper</name>
    <name type="synonym">Delphax striatella</name>
    <dbReference type="NCBI Taxonomy" id="195883"/>
    <lineage>
        <taxon>Eukaryota</taxon>
        <taxon>Metazoa</taxon>
        <taxon>Ecdysozoa</taxon>
        <taxon>Arthropoda</taxon>
        <taxon>Hexapoda</taxon>
        <taxon>Insecta</taxon>
        <taxon>Pterygota</taxon>
        <taxon>Neoptera</taxon>
        <taxon>Paraneoptera</taxon>
        <taxon>Hemiptera</taxon>
        <taxon>Auchenorrhyncha</taxon>
        <taxon>Fulgoroidea</taxon>
        <taxon>Delphacidae</taxon>
        <taxon>Criomorphinae</taxon>
        <taxon>Laodelphax</taxon>
    </lineage>
</organism>
<dbReference type="OrthoDB" id="434939at2759"/>
<dbReference type="Proteomes" id="UP000291343">
    <property type="component" value="Unassembled WGS sequence"/>
</dbReference>
<gene>
    <name evidence="2" type="ORF">LSTR_LSTR013642</name>
</gene>
<accession>A0A482X8R1</accession>
<evidence type="ECO:0000256" key="1">
    <source>
        <dbReference type="SAM" id="MobiDB-lite"/>
    </source>
</evidence>
<keyword evidence="3" id="KW-1185">Reference proteome</keyword>
<name>A0A482X8R1_LAOST</name>
<feature type="region of interest" description="Disordered" evidence="1">
    <location>
        <begin position="30"/>
        <end position="88"/>
    </location>
</feature>
<dbReference type="EMBL" id="QKKF02015572">
    <property type="protein sequence ID" value="RZF42133.1"/>
    <property type="molecule type" value="Genomic_DNA"/>
</dbReference>
<sequence length="88" mass="9363">MTSGGRSHPPSSSLHLILYIKTQQSNSNHFSGSIEFRRGGTRPFVKSDGGGGGAVAGERQSAVPGAQQVYVPPAQRKDPPPLHSQQRK</sequence>
<dbReference type="InParanoid" id="A0A482X8R1"/>
<evidence type="ECO:0000313" key="2">
    <source>
        <dbReference type="EMBL" id="RZF42133.1"/>
    </source>
</evidence>
<reference evidence="2 3" key="1">
    <citation type="journal article" date="2017" name="Gigascience">
        <title>Genome sequence of the small brown planthopper, Laodelphax striatellus.</title>
        <authorList>
            <person name="Zhu J."/>
            <person name="Jiang F."/>
            <person name="Wang X."/>
            <person name="Yang P."/>
            <person name="Bao Y."/>
            <person name="Zhao W."/>
            <person name="Wang W."/>
            <person name="Lu H."/>
            <person name="Wang Q."/>
            <person name="Cui N."/>
            <person name="Li J."/>
            <person name="Chen X."/>
            <person name="Luo L."/>
            <person name="Yu J."/>
            <person name="Kang L."/>
            <person name="Cui F."/>
        </authorList>
    </citation>
    <scope>NUCLEOTIDE SEQUENCE [LARGE SCALE GENOMIC DNA]</scope>
    <source>
        <strain evidence="2">Lst14</strain>
    </source>
</reference>
<comment type="caution">
    <text evidence="2">The sequence shown here is derived from an EMBL/GenBank/DDBJ whole genome shotgun (WGS) entry which is preliminary data.</text>
</comment>
<evidence type="ECO:0000313" key="3">
    <source>
        <dbReference type="Proteomes" id="UP000291343"/>
    </source>
</evidence>
<proteinExistence type="predicted"/>
<protein>
    <submittedName>
        <fullName evidence="2">Uncharacterized protein</fullName>
    </submittedName>
</protein>
<dbReference type="AlphaFoldDB" id="A0A482X8R1"/>